<dbReference type="Proteomes" id="UP001071777">
    <property type="component" value="Unassembled WGS sequence"/>
</dbReference>
<accession>A0ABQ8P668</accession>
<organism evidence="1 2">
    <name type="scientific">Cryptosporidium canis</name>
    <dbReference type="NCBI Taxonomy" id="195482"/>
    <lineage>
        <taxon>Eukaryota</taxon>
        <taxon>Sar</taxon>
        <taxon>Alveolata</taxon>
        <taxon>Apicomplexa</taxon>
        <taxon>Conoidasida</taxon>
        <taxon>Coccidia</taxon>
        <taxon>Eucoccidiorida</taxon>
        <taxon>Eimeriorina</taxon>
        <taxon>Cryptosporidiidae</taxon>
        <taxon>Cryptosporidium</taxon>
    </lineage>
</organism>
<name>A0ABQ8P668_9CRYT</name>
<proteinExistence type="predicted"/>
<sequence length="113" mass="12697">MGETTDEKPHVLPNNVFLNDNLKPDKLDFDVTRFKRKQDLYFNSYDRLWGEKVTYSVGLSYGTGFLLGSAYGIMNAARRPALTPKLKMNSILNECASKSAKIANPMSIMSKSL</sequence>
<gene>
    <name evidence="1" type="ORF">OJ252_2405</name>
</gene>
<evidence type="ECO:0000313" key="2">
    <source>
        <dbReference type="Proteomes" id="UP001071777"/>
    </source>
</evidence>
<evidence type="ECO:0000313" key="1">
    <source>
        <dbReference type="EMBL" id="KAJ1608904.1"/>
    </source>
</evidence>
<protein>
    <submittedName>
        <fullName evidence="1">Mitochondrial inner membrane translocase</fullName>
    </submittedName>
</protein>
<comment type="caution">
    <text evidence="1">The sequence shown here is derived from an EMBL/GenBank/DDBJ whole genome shotgun (WGS) entry which is preliminary data.</text>
</comment>
<reference evidence="1" key="1">
    <citation type="submission" date="2022-10" db="EMBL/GenBank/DDBJ databases">
        <title>Adaptive evolution leads to modifications in subtelomeric GC content in a zoonotic Cryptosporidium species.</title>
        <authorList>
            <person name="Li J."/>
            <person name="Feng Y."/>
            <person name="Xiao L."/>
        </authorList>
    </citation>
    <scope>NUCLEOTIDE SEQUENCE</scope>
    <source>
        <strain evidence="1">25894</strain>
    </source>
</reference>
<keyword evidence="2" id="KW-1185">Reference proteome</keyword>
<dbReference type="EMBL" id="JAPCXB010000089">
    <property type="protein sequence ID" value="KAJ1608904.1"/>
    <property type="molecule type" value="Genomic_DNA"/>
</dbReference>